<reference evidence="2" key="1">
    <citation type="submission" date="2025-08" db="UniProtKB">
        <authorList>
            <consortium name="RefSeq"/>
        </authorList>
    </citation>
    <scope>IDENTIFICATION</scope>
</reference>
<gene>
    <name evidence="2" type="primary">LOC105423547</name>
</gene>
<organism evidence="1 2">
    <name type="scientific">Pogonomyrmex barbatus</name>
    <name type="common">red harvester ant</name>
    <dbReference type="NCBI Taxonomy" id="144034"/>
    <lineage>
        <taxon>Eukaryota</taxon>
        <taxon>Metazoa</taxon>
        <taxon>Ecdysozoa</taxon>
        <taxon>Arthropoda</taxon>
        <taxon>Hexapoda</taxon>
        <taxon>Insecta</taxon>
        <taxon>Pterygota</taxon>
        <taxon>Neoptera</taxon>
        <taxon>Endopterygota</taxon>
        <taxon>Hymenoptera</taxon>
        <taxon>Apocrita</taxon>
        <taxon>Aculeata</taxon>
        <taxon>Formicoidea</taxon>
        <taxon>Formicidae</taxon>
        <taxon>Myrmicinae</taxon>
        <taxon>Pogonomyrmex</taxon>
    </lineage>
</organism>
<dbReference type="Proteomes" id="UP000504615">
    <property type="component" value="Unplaced"/>
</dbReference>
<dbReference type="KEGG" id="pbar:105423547"/>
<evidence type="ECO:0000313" key="1">
    <source>
        <dbReference type="Proteomes" id="UP000504615"/>
    </source>
</evidence>
<name>A0A6I9VUD4_9HYME</name>
<dbReference type="RefSeq" id="XP_011631624.1">
    <property type="nucleotide sequence ID" value="XM_011633322.2"/>
</dbReference>
<keyword evidence="1" id="KW-1185">Reference proteome</keyword>
<evidence type="ECO:0000313" key="2">
    <source>
        <dbReference type="RefSeq" id="XP_011631624.1"/>
    </source>
</evidence>
<accession>A0A6I9VUD4</accession>
<dbReference type="AlphaFoldDB" id="A0A6I9VUD4"/>
<sequence length="150" mass="17869">MNVRESRYDTKKKREVSYVLINTYNGALLSANLWKVLIRQDHEDTAKERQEMSFSLREIVTCSHCKHYGAELINDEMCSYRPIEELTNSPLRNVTVYPSLNVTDYFLRKYYTPNPHNFVKKRNPRFPHFSIPPKQFLEDMHIPSLQRKCV</sequence>
<proteinExistence type="predicted"/>
<dbReference type="GeneID" id="105423547"/>
<protein>
    <submittedName>
        <fullName evidence="2">Uncharacterized protein LOC105423547</fullName>
    </submittedName>
</protein>